<feature type="region of interest" description="Disordered" evidence="1">
    <location>
        <begin position="28"/>
        <end position="69"/>
    </location>
</feature>
<proteinExistence type="predicted"/>
<dbReference type="EMBL" id="JAGXEW010000025">
    <property type="protein sequence ID" value="KAK1158011.1"/>
    <property type="molecule type" value="Genomic_DNA"/>
</dbReference>
<sequence>MGRVPTAFPGDHIFIIPSAAVQKARQYQERQSPVGSPMARATADQIPGLRGNEKSLSPATCRCPESSHS</sequence>
<name>A0AAD8FXY9_ACIOX</name>
<dbReference type="AlphaFoldDB" id="A0AAD8FXY9"/>
<dbReference type="Proteomes" id="UP001230051">
    <property type="component" value="Unassembled WGS sequence"/>
</dbReference>
<organism evidence="2 3">
    <name type="scientific">Acipenser oxyrinchus oxyrinchus</name>
    <dbReference type="NCBI Taxonomy" id="40147"/>
    <lineage>
        <taxon>Eukaryota</taxon>
        <taxon>Metazoa</taxon>
        <taxon>Chordata</taxon>
        <taxon>Craniata</taxon>
        <taxon>Vertebrata</taxon>
        <taxon>Euteleostomi</taxon>
        <taxon>Actinopterygii</taxon>
        <taxon>Chondrostei</taxon>
        <taxon>Acipenseriformes</taxon>
        <taxon>Acipenseridae</taxon>
        <taxon>Acipenser</taxon>
    </lineage>
</organism>
<gene>
    <name evidence="2" type="ORF">AOXY_G24241</name>
</gene>
<comment type="caution">
    <text evidence="2">The sequence shown here is derived from an EMBL/GenBank/DDBJ whole genome shotgun (WGS) entry which is preliminary data.</text>
</comment>
<protein>
    <submittedName>
        <fullName evidence="2">Uncharacterized protein</fullName>
    </submittedName>
</protein>
<evidence type="ECO:0000313" key="2">
    <source>
        <dbReference type="EMBL" id="KAK1158011.1"/>
    </source>
</evidence>
<evidence type="ECO:0000256" key="1">
    <source>
        <dbReference type="SAM" id="MobiDB-lite"/>
    </source>
</evidence>
<accession>A0AAD8FXY9</accession>
<keyword evidence="3" id="KW-1185">Reference proteome</keyword>
<reference evidence="2" key="1">
    <citation type="submission" date="2022-02" db="EMBL/GenBank/DDBJ databases">
        <title>Atlantic sturgeon de novo genome assembly.</title>
        <authorList>
            <person name="Stock M."/>
            <person name="Klopp C."/>
            <person name="Guiguen Y."/>
            <person name="Cabau C."/>
            <person name="Parinello H."/>
            <person name="Santidrian Yebra-Pimentel E."/>
            <person name="Kuhl H."/>
            <person name="Dirks R.P."/>
            <person name="Guessner J."/>
            <person name="Wuertz S."/>
            <person name="Du K."/>
            <person name="Schartl M."/>
        </authorList>
    </citation>
    <scope>NUCLEOTIDE SEQUENCE</scope>
    <source>
        <strain evidence="2">STURGEONOMICS-FGT-2020</strain>
        <tissue evidence="2">Whole blood</tissue>
    </source>
</reference>
<evidence type="ECO:0000313" key="3">
    <source>
        <dbReference type="Proteomes" id="UP001230051"/>
    </source>
</evidence>